<name>A0ABW5Y509_9BACL</name>
<reference evidence="2" key="1">
    <citation type="journal article" date="2019" name="Int. J. Syst. Evol. Microbiol.">
        <title>The Global Catalogue of Microorganisms (GCM) 10K type strain sequencing project: providing services to taxonomists for standard genome sequencing and annotation.</title>
        <authorList>
            <consortium name="The Broad Institute Genomics Platform"/>
            <consortium name="The Broad Institute Genome Sequencing Center for Infectious Disease"/>
            <person name="Wu L."/>
            <person name="Ma J."/>
        </authorList>
    </citation>
    <scope>NUCLEOTIDE SEQUENCE [LARGE SCALE GENOMIC DNA]</scope>
    <source>
        <strain evidence="2">KCTC 33522</strain>
    </source>
</reference>
<organism evidence="1 2">
    <name type="scientific">Kurthia populi</name>
    <dbReference type="NCBI Taxonomy" id="1562132"/>
    <lineage>
        <taxon>Bacteria</taxon>
        <taxon>Bacillati</taxon>
        <taxon>Bacillota</taxon>
        <taxon>Bacilli</taxon>
        <taxon>Bacillales</taxon>
        <taxon>Caryophanaceae</taxon>
        <taxon>Kurthia</taxon>
    </lineage>
</organism>
<evidence type="ECO:0000313" key="1">
    <source>
        <dbReference type="EMBL" id="MFD2869866.1"/>
    </source>
</evidence>
<keyword evidence="2" id="KW-1185">Reference proteome</keyword>
<gene>
    <name evidence="1" type="ORF">ACFSY7_15340</name>
</gene>
<dbReference type="SUPFAM" id="SSF48452">
    <property type="entry name" value="TPR-like"/>
    <property type="match status" value="1"/>
</dbReference>
<dbReference type="Gene3D" id="1.25.40.10">
    <property type="entry name" value="Tetratricopeptide repeat domain"/>
    <property type="match status" value="1"/>
</dbReference>
<dbReference type="InterPro" id="IPR011990">
    <property type="entry name" value="TPR-like_helical_dom_sf"/>
</dbReference>
<sequence length="434" mass="50463">MKIFNKFFVRKEENVKEIHKSNVVEEEVDEISDNKQSKNILGVGISVGITPENEISINSLPIGMPTDGKTNDYYVYEWFIKETGEVFYVGKGRGNRYKEFHQRAYAAEKIREMYETDSRFVDTGLTEMEAIELESQEMTRILNETSDRLTNRITPFLTNRDNGYGPSPSTPEIQLEVAPVLYANEIDEHYFNVKHRPFDKVEYKKLKSVSFITTGIRDEITIIYGGQVEKYKNEVMNTLKANGNKILKSKMAKSITAWIYIGTDDVHNYLIDQKKAHEKLGREIPVYHLIDVWKFLKAEINDIASSNSEAELAINPFHDRVPLQDIKNLHDWRKGFKEGFSYYERGDVERKAGNIDKAIELYDAARYHGYNAPVLYNAYAMAYRKVKDYENEITILDEAIERVKVEKPDNEVLVMKYNDRRAKAIELLKKQKLK</sequence>
<dbReference type="CDD" id="cd10440">
    <property type="entry name" value="GIY-YIG_COG3680"/>
    <property type="match status" value="1"/>
</dbReference>
<comment type="caution">
    <text evidence="1">The sequence shown here is derived from an EMBL/GenBank/DDBJ whole genome shotgun (WGS) entry which is preliminary data.</text>
</comment>
<accession>A0ABW5Y509</accession>
<dbReference type="RefSeq" id="WP_380148503.1">
    <property type="nucleotide sequence ID" value="NZ_JBHUOR010000129.1"/>
</dbReference>
<dbReference type="EMBL" id="JBHUOR010000129">
    <property type="protein sequence ID" value="MFD2869866.1"/>
    <property type="molecule type" value="Genomic_DNA"/>
</dbReference>
<dbReference type="Proteomes" id="UP001597568">
    <property type="component" value="Unassembled WGS sequence"/>
</dbReference>
<proteinExistence type="predicted"/>
<evidence type="ECO:0000313" key="2">
    <source>
        <dbReference type="Proteomes" id="UP001597568"/>
    </source>
</evidence>
<protein>
    <submittedName>
        <fullName evidence="1">GIY-YIG nuclease family protein</fullName>
    </submittedName>
</protein>